<name>A0A1Y6BVI7_9BACT</name>
<dbReference type="Proteomes" id="UP000192907">
    <property type="component" value="Unassembled WGS sequence"/>
</dbReference>
<dbReference type="EMBL" id="FWZT01000008">
    <property type="protein sequence ID" value="SMF27369.1"/>
    <property type="molecule type" value="Genomic_DNA"/>
</dbReference>
<protein>
    <submittedName>
        <fullName evidence="2">Methanogenic corrinoid protein MtbC1</fullName>
    </submittedName>
</protein>
<dbReference type="InterPro" id="IPR006158">
    <property type="entry name" value="Cobalamin-bd"/>
</dbReference>
<keyword evidence="3" id="KW-1185">Reference proteome</keyword>
<dbReference type="GO" id="GO:0046872">
    <property type="term" value="F:metal ion binding"/>
    <property type="evidence" value="ECO:0007669"/>
    <property type="project" value="InterPro"/>
</dbReference>
<proteinExistence type="predicted"/>
<organism evidence="2 3">
    <name type="scientific">Pseudobacteriovorax antillogorgiicola</name>
    <dbReference type="NCBI Taxonomy" id="1513793"/>
    <lineage>
        <taxon>Bacteria</taxon>
        <taxon>Pseudomonadati</taxon>
        <taxon>Bdellovibrionota</taxon>
        <taxon>Oligoflexia</taxon>
        <taxon>Oligoflexales</taxon>
        <taxon>Pseudobacteriovoracaceae</taxon>
        <taxon>Pseudobacteriovorax</taxon>
    </lineage>
</organism>
<evidence type="ECO:0000313" key="3">
    <source>
        <dbReference type="Proteomes" id="UP000192907"/>
    </source>
</evidence>
<evidence type="ECO:0000259" key="1">
    <source>
        <dbReference type="PROSITE" id="PS51332"/>
    </source>
</evidence>
<evidence type="ECO:0000313" key="2">
    <source>
        <dbReference type="EMBL" id="SMF27369.1"/>
    </source>
</evidence>
<dbReference type="InterPro" id="IPR036594">
    <property type="entry name" value="Meth_synthase_dom"/>
</dbReference>
<dbReference type="RefSeq" id="WP_132318732.1">
    <property type="nucleotide sequence ID" value="NZ_FWZT01000008.1"/>
</dbReference>
<dbReference type="GO" id="GO:0031419">
    <property type="term" value="F:cobalamin binding"/>
    <property type="evidence" value="ECO:0007669"/>
    <property type="project" value="InterPro"/>
</dbReference>
<dbReference type="InterPro" id="IPR036724">
    <property type="entry name" value="Cobalamin-bd_sf"/>
</dbReference>
<dbReference type="AlphaFoldDB" id="A0A1Y6BVI7"/>
<sequence>MILWCCGCQKYLGEKQPYDDYSFTHSLCRGCFKKATKEERDPGWQTQDDALRDIFHDYLNRVQDKEDIDLQVFIKSAIKTGFGPIELFYLTVQPVLYDIGMKFFSGEVTYEQERMFTRFAEKVLNHIYLNTERPHAGPYLALVCADSNSHSIGIRALALRLMSEGIRCDLHLPQLNKEKIIDIAKNRNLHGIGLSVATMEQLADIPELLHRIRKSNPGIAILLGGPVIDPQNIPHPVDFVHDRSNFSALLEFLHASYSKDYKPFHEDDLAS</sequence>
<dbReference type="SUPFAM" id="SSF52242">
    <property type="entry name" value="Cobalamin (vitamin B12)-binding domain"/>
    <property type="match status" value="1"/>
</dbReference>
<dbReference type="STRING" id="1513793.SAMN06296036_108216"/>
<reference evidence="3" key="1">
    <citation type="submission" date="2017-04" db="EMBL/GenBank/DDBJ databases">
        <authorList>
            <person name="Varghese N."/>
            <person name="Submissions S."/>
        </authorList>
    </citation>
    <scope>NUCLEOTIDE SEQUENCE [LARGE SCALE GENOMIC DNA]</scope>
    <source>
        <strain evidence="3">RKEM611</strain>
    </source>
</reference>
<dbReference type="CDD" id="cd02065">
    <property type="entry name" value="B12-binding_like"/>
    <property type="match status" value="1"/>
</dbReference>
<accession>A0A1Y6BVI7</accession>
<dbReference type="Gene3D" id="3.40.50.280">
    <property type="entry name" value="Cobalamin-binding domain"/>
    <property type="match status" value="1"/>
</dbReference>
<gene>
    <name evidence="2" type="ORF">SAMN06296036_108216</name>
</gene>
<feature type="domain" description="B12-binding" evidence="1">
    <location>
        <begin position="137"/>
        <end position="260"/>
    </location>
</feature>
<dbReference type="Gene3D" id="1.10.1240.10">
    <property type="entry name" value="Methionine synthase domain"/>
    <property type="match status" value="1"/>
</dbReference>
<dbReference type="PROSITE" id="PS51332">
    <property type="entry name" value="B12_BINDING"/>
    <property type="match status" value="1"/>
</dbReference>
<dbReference type="Pfam" id="PF02310">
    <property type="entry name" value="B12-binding"/>
    <property type="match status" value="1"/>
</dbReference>
<dbReference type="OrthoDB" id="8249344at2"/>